<dbReference type="InterPro" id="IPR017853">
    <property type="entry name" value="GH"/>
</dbReference>
<dbReference type="PANTHER" id="PTHR43002">
    <property type="entry name" value="GLYCOGEN DEBRANCHING ENZYME"/>
    <property type="match status" value="1"/>
</dbReference>
<sequence>MNTTIAWIDDVRKLTVIFNDRSSKPDFNVEPIIYWENKEKYFQTYIENQINETTIIIHFYEDLPIGEPLILQWGEQNIPVFAGAIVRTRWFDNQYSAVDAVLGAQCKESATSFSVWAPTAIQVNVILGEQSFSLKRHDRGVWNATISGNWHGATYEYAVNVNGKTILVNDPYAKAILPNSEKGVIVDFSKLKQVDESNPFRPKHANLQDAIIYELHVRDATIHPTSNVTNNGKFLGLAEIGTATQDGYSTALSYIKELGCTHVQLLPVNDYARVDELNPTLDYNWGYDPLYFQVPEGSYSVVPENPFARINECKAMIGAFHREGISVILDVVFNHVFVMEESPFEKIVPGYYFRYHENGILSNGTGVGNDIATERGMARAFILDSIDFWLREYRVDGFRFDLMGAIDIETMRQIEERCKEEPLPIMLLGEGWELSTALESDRKATSRNSAQLKGTRFFNDFFRDSLKGNLFQTGDTGYVNGKGRFIERLPALVSGSTFVSEVTQTVNYVECHDNHTLWDRLAITNKDTSEMDRKKMHQLATGITLLSQGVPFIHAGQEWFRSKFGIENSYISGDSINQLDWQKRSLENDSVEFVKSLIALRKKYNVFRMTSKEEINRRLYILETPSPVFGFTLLGDDEDFSIYVNPSRVQQPLQLPSPGNWKVSITNDFQKSNKERTVIGEYTFIEPLELIVLQKSRKGTWSEHSNSFVNIGGSQVE</sequence>
<feature type="domain" description="Glycosyl hydrolase family 13 catalytic" evidence="2">
    <location>
        <begin position="221"/>
        <end position="601"/>
    </location>
</feature>
<dbReference type="GO" id="GO:0004553">
    <property type="term" value="F:hydrolase activity, hydrolyzing O-glycosyl compounds"/>
    <property type="evidence" value="ECO:0007669"/>
    <property type="project" value="InterPro"/>
</dbReference>
<organism evidence="3 4">
    <name type="scientific">Oceanobacillus arenosus</name>
    <dbReference type="NCBI Taxonomy" id="1229153"/>
    <lineage>
        <taxon>Bacteria</taxon>
        <taxon>Bacillati</taxon>
        <taxon>Bacillota</taxon>
        <taxon>Bacilli</taxon>
        <taxon>Bacillales</taxon>
        <taxon>Bacillaceae</taxon>
        <taxon>Oceanobacillus</taxon>
    </lineage>
</organism>
<dbReference type="InterPro" id="IPR004193">
    <property type="entry name" value="Glyco_hydro_13_N"/>
</dbReference>
<dbReference type="GO" id="GO:0005975">
    <property type="term" value="P:carbohydrate metabolic process"/>
    <property type="evidence" value="ECO:0007669"/>
    <property type="project" value="InterPro"/>
</dbReference>
<dbReference type="OrthoDB" id="9761875at2"/>
<dbReference type="InterPro" id="IPR011840">
    <property type="entry name" value="PulA_typeI"/>
</dbReference>
<comment type="similarity">
    <text evidence="1">Belongs to the glycosyl hydrolase 13 family.</text>
</comment>
<dbReference type="AlphaFoldDB" id="A0A3D8PS75"/>
<evidence type="ECO:0000313" key="4">
    <source>
        <dbReference type="Proteomes" id="UP000257143"/>
    </source>
</evidence>
<dbReference type="SUPFAM" id="SSF81296">
    <property type="entry name" value="E set domains"/>
    <property type="match status" value="1"/>
</dbReference>
<keyword evidence="4" id="KW-1185">Reference proteome</keyword>
<evidence type="ECO:0000259" key="2">
    <source>
        <dbReference type="SMART" id="SM00642"/>
    </source>
</evidence>
<dbReference type="InterPro" id="IPR006047">
    <property type="entry name" value="GH13_cat_dom"/>
</dbReference>
<evidence type="ECO:0000313" key="3">
    <source>
        <dbReference type="EMBL" id="RDW19000.1"/>
    </source>
</evidence>
<dbReference type="EMBL" id="PIOC01000014">
    <property type="protein sequence ID" value="RDW19000.1"/>
    <property type="molecule type" value="Genomic_DNA"/>
</dbReference>
<dbReference type="RefSeq" id="WP_115772737.1">
    <property type="nucleotide sequence ID" value="NZ_PIOC01000014.1"/>
</dbReference>
<dbReference type="Gene3D" id="3.20.20.80">
    <property type="entry name" value="Glycosidases"/>
    <property type="match status" value="1"/>
</dbReference>
<dbReference type="Pfam" id="PF02922">
    <property type="entry name" value="CBM_48"/>
    <property type="match status" value="1"/>
</dbReference>
<reference evidence="4" key="1">
    <citation type="submission" date="2017-11" db="EMBL/GenBank/DDBJ databases">
        <authorList>
            <person name="Zhu W."/>
        </authorList>
    </citation>
    <scope>NUCLEOTIDE SEQUENCE [LARGE SCALE GENOMIC DNA]</scope>
    <source>
        <strain evidence="4">CAU 1183</strain>
    </source>
</reference>
<dbReference type="SMART" id="SM00642">
    <property type="entry name" value="Aamy"/>
    <property type="match status" value="1"/>
</dbReference>
<comment type="caution">
    <text evidence="3">The sequence shown here is derived from an EMBL/GenBank/DDBJ whole genome shotgun (WGS) entry which is preliminary data.</text>
</comment>
<dbReference type="SUPFAM" id="SSF51445">
    <property type="entry name" value="(Trans)glycosidases"/>
    <property type="match status" value="1"/>
</dbReference>
<dbReference type="Gene3D" id="2.60.40.10">
    <property type="entry name" value="Immunoglobulins"/>
    <property type="match status" value="1"/>
</dbReference>
<accession>A0A3D8PS75</accession>
<gene>
    <name evidence="3" type="primary">pulA</name>
    <name evidence="3" type="ORF">CWR48_08090</name>
</gene>
<dbReference type="InterPro" id="IPR013783">
    <property type="entry name" value="Ig-like_fold"/>
</dbReference>
<name>A0A3D8PS75_9BACI</name>
<dbReference type="Proteomes" id="UP000257143">
    <property type="component" value="Unassembled WGS sequence"/>
</dbReference>
<dbReference type="InterPro" id="IPR014756">
    <property type="entry name" value="Ig_E-set"/>
</dbReference>
<dbReference type="Pfam" id="PF00128">
    <property type="entry name" value="Alpha-amylase"/>
    <property type="match status" value="1"/>
</dbReference>
<evidence type="ECO:0000256" key="1">
    <source>
        <dbReference type="ARBA" id="ARBA00008061"/>
    </source>
</evidence>
<protein>
    <submittedName>
        <fullName evidence="3">Type I pullulanase</fullName>
    </submittedName>
</protein>
<dbReference type="CDD" id="cd02860">
    <property type="entry name" value="E_set_Pullulanase"/>
    <property type="match status" value="1"/>
</dbReference>
<dbReference type="SMR" id="A0A3D8PS75"/>
<proteinExistence type="inferred from homology"/>
<dbReference type="NCBIfam" id="TIGR02104">
    <property type="entry name" value="pulA_typeI"/>
    <property type="match status" value="1"/>
</dbReference>
<dbReference type="CDD" id="cd11341">
    <property type="entry name" value="AmyAc_Pullulanase_LD-like"/>
    <property type="match status" value="1"/>
</dbReference>